<accession>A0ABU2VIS0</accession>
<dbReference type="EMBL" id="JAVREZ010000016">
    <property type="protein sequence ID" value="MDT0485481.1"/>
    <property type="molecule type" value="Genomic_DNA"/>
</dbReference>
<evidence type="ECO:0000256" key="1">
    <source>
        <dbReference type="SAM" id="MobiDB-lite"/>
    </source>
</evidence>
<protein>
    <submittedName>
        <fullName evidence="2">Uncharacterized protein</fullName>
    </submittedName>
</protein>
<evidence type="ECO:0000313" key="3">
    <source>
        <dbReference type="Proteomes" id="UP001183824"/>
    </source>
</evidence>
<feature type="compositionally biased region" description="Basic and acidic residues" evidence="1">
    <location>
        <begin position="62"/>
        <end position="81"/>
    </location>
</feature>
<organism evidence="2 3">
    <name type="scientific">Streptomyces doebereineriae</name>
    <dbReference type="NCBI Taxonomy" id="3075528"/>
    <lineage>
        <taxon>Bacteria</taxon>
        <taxon>Bacillati</taxon>
        <taxon>Actinomycetota</taxon>
        <taxon>Actinomycetes</taxon>
        <taxon>Kitasatosporales</taxon>
        <taxon>Streptomycetaceae</taxon>
        <taxon>Streptomyces</taxon>
    </lineage>
</organism>
<gene>
    <name evidence="2" type="ORF">RNB18_35910</name>
</gene>
<feature type="region of interest" description="Disordered" evidence="1">
    <location>
        <begin position="58"/>
        <end position="81"/>
    </location>
</feature>
<evidence type="ECO:0000313" key="2">
    <source>
        <dbReference type="EMBL" id="MDT0485481.1"/>
    </source>
</evidence>
<comment type="caution">
    <text evidence="2">The sequence shown here is derived from an EMBL/GenBank/DDBJ whole genome shotgun (WGS) entry which is preliminary data.</text>
</comment>
<dbReference type="Proteomes" id="UP001183824">
    <property type="component" value="Unassembled WGS sequence"/>
</dbReference>
<keyword evidence="3" id="KW-1185">Reference proteome</keyword>
<dbReference type="RefSeq" id="WP_311718263.1">
    <property type="nucleotide sequence ID" value="NZ_JAVREZ010000016.1"/>
</dbReference>
<reference evidence="3" key="1">
    <citation type="submission" date="2023-07" db="EMBL/GenBank/DDBJ databases">
        <title>30 novel species of actinomycetes from the DSMZ collection.</title>
        <authorList>
            <person name="Nouioui I."/>
        </authorList>
    </citation>
    <scope>NUCLEOTIDE SEQUENCE [LARGE SCALE GENOMIC DNA]</scope>
    <source>
        <strain evidence="3">DSM 41640</strain>
    </source>
</reference>
<name>A0ABU2VIS0_9ACTN</name>
<proteinExistence type="predicted"/>
<sequence length="81" mass="9012">MVRDLTVGKYTFQPGAEYAALTVQGAVAGGDVQSERQVTEPLLREFLALLEEVQEDLNSRWNGRENSGRRGQSDGSHFRES</sequence>